<sequence length="440" mass="48610">MSRTVYFVNDTTTSENWGCRGTTRALRGMVAEAGGEITDTLHLERMDDRRALAETVVEPESFPARLARFVSRKADLEGKALRALAFVHGGNRRGAYEHYQSIVGRWDEIPVTYEEYPAAARAVRRGELLPDVRRGIEDSDLVLINGEGSIYDRQRKGRMMLFVAYLAREFDTDCALVNHTADVHDPVVREIAANVYPRLTDVVFREPFSADACAEFLPDEADRSRGADAAFTYEPVADREAWERVVSREGYFDAYPDSAAGFDPSEPYVCVGGSSIYNRPDRPAYDPEPAFADLCRQVEREVASVVLTASCGSDAEILRPVADDLDLPLVGPATPVRQAIDVLGHAAGYVGGRWHPSIYALTGGTPVVTLTANTYKTAALIEQVGLDGPTFDALALEGATDRIVDLLSEYVDREGLEERLEERADVLAERARRNVRLLES</sequence>
<organism evidence="2 3">
    <name type="scientific">Saliphagus infecundisoli</name>
    <dbReference type="NCBI Taxonomy" id="1849069"/>
    <lineage>
        <taxon>Archaea</taxon>
        <taxon>Methanobacteriati</taxon>
        <taxon>Methanobacteriota</taxon>
        <taxon>Stenosarchaea group</taxon>
        <taxon>Halobacteria</taxon>
        <taxon>Halobacteriales</taxon>
        <taxon>Natrialbaceae</taxon>
        <taxon>Saliphagus</taxon>
    </lineage>
</organism>
<dbReference type="AlphaFoldDB" id="A0ABD5QJ79"/>
<dbReference type="InterPro" id="IPR007345">
    <property type="entry name" value="Polysacch_pyruvyl_Trfase"/>
</dbReference>
<dbReference type="Proteomes" id="UP001595925">
    <property type="component" value="Unassembled WGS sequence"/>
</dbReference>
<name>A0ABD5QJ79_9EURY</name>
<feature type="domain" description="Polysaccharide pyruvyl transferase" evidence="1">
    <location>
        <begin position="118"/>
        <end position="371"/>
    </location>
</feature>
<gene>
    <name evidence="2" type="ORF">ACFPFO_18305</name>
</gene>
<comment type="caution">
    <text evidence="2">The sequence shown here is derived from an EMBL/GenBank/DDBJ whole genome shotgun (WGS) entry which is preliminary data.</text>
</comment>
<keyword evidence="2" id="KW-0808">Transferase</keyword>
<accession>A0ABD5QJ79</accession>
<dbReference type="RefSeq" id="WP_224829329.1">
    <property type="nucleotide sequence ID" value="NZ_JAIVEF010000019.1"/>
</dbReference>
<dbReference type="GO" id="GO:0016740">
    <property type="term" value="F:transferase activity"/>
    <property type="evidence" value="ECO:0007669"/>
    <property type="project" value="UniProtKB-KW"/>
</dbReference>
<dbReference type="PANTHER" id="PTHR36836">
    <property type="entry name" value="COLANIC ACID BIOSYNTHESIS PROTEIN WCAK"/>
    <property type="match status" value="1"/>
</dbReference>
<evidence type="ECO:0000313" key="3">
    <source>
        <dbReference type="Proteomes" id="UP001595925"/>
    </source>
</evidence>
<reference evidence="2 3" key="1">
    <citation type="journal article" date="2019" name="Int. J. Syst. Evol. Microbiol.">
        <title>The Global Catalogue of Microorganisms (GCM) 10K type strain sequencing project: providing services to taxonomists for standard genome sequencing and annotation.</title>
        <authorList>
            <consortium name="The Broad Institute Genomics Platform"/>
            <consortium name="The Broad Institute Genome Sequencing Center for Infectious Disease"/>
            <person name="Wu L."/>
            <person name="Ma J."/>
        </authorList>
    </citation>
    <scope>NUCLEOTIDE SEQUENCE [LARGE SCALE GENOMIC DNA]</scope>
    <source>
        <strain evidence="2 3">CGMCC 1.15824</strain>
    </source>
</reference>
<evidence type="ECO:0000259" key="1">
    <source>
        <dbReference type="Pfam" id="PF04230"/>
    </source>
</evidence>
<evidence type="ECO:0000313" key="2">
    <source>
        <dbReference type="EMBL" id="MFC4989672.1"/>
    </source>
</evidence>
<dbReference type="Pfam" id="PF04230">
    <property type="entry name" value="PS_pyruv_trans"/>
    <property type="match status" value="1"/>
</dbReference>
<protein>
    <submittedName>
        <fullName evidence="2">Polysaccharide pyruvyl transferase family protein</fullName>
    </submittedName>
</protein>
<dbReference type="PANTHER" id="PTHR36836:SF1">
    <property type="entry name" value="COLANIC ACID BIOSYNTHESIS PROTEIN WCAK"/>
    <property type="match status" value="1"/>
</dbReference>
<proteinExistence type="predicted"/>
<keyword evidence="3" id="KW-1185">Reference proteome</keyword>
<dbReference type="EMBL" id="JBHSJG010000053">
    <property type="protein sequence ID" value="MFC4989672.1"/>
    <property type="molecule type" value="Genomic_DNA"/>
</dbReference>